<dbReference type="GO" id="GO:0051191">
    <property type="term" value="P:prosthetic group biosynthetic process"/>
    <property type="evidence" value="ECO:0007669"/>
    <property type="project" value="TreeGrafter"/>
</dbReference>
<dbReference type="OrthoDB" id="114886at2"/>
<evidence type="ECO:0000256" key="5">
    <source>
        <dbReference type="HAMAP-Rule" id="MF_01883"/>
    </source>
</evidence>
<dbReference type="Proteomes" id="UP000285310">
    <property type="component" value="Unassembled WGS sequence"/>
</dbReference>
<dbReference type="InParanoid" id="A0A423PR91"/>
<keyword evidence="4 5" id="KW-0067">ATP-binding</keyword>
<reference evidence="6 7" key="1">
    <citation type="submission" date="2013-10" db="EMBL/GenBank/DDBJ databases">
        <title>Salinisphaera japonica YTM-1 Genome Sequencing.</title>
        <authorList>
            <person name="Lai Q."/>
            <person name="Li C."/>
            <person name="Shao Z."/>
        </authorList>
    </citation>
    <scope>NUCLEOTIDE SEQUENCE [LARGE SCALE GENOMIC DNA]</scope>
    <source>
        <strain evidence="6 7">YTM-1</strain>
    </source>
</reference>
<accession>A0A423PR91</accession>
<dbReference type="NCBIfam" id="NF002315">
    <property type="entry name" value="PRK01237.1"/>
    <property type="match status" value="1"/>
</dbReference>
<evidence type="ECO:0000313" key="6">
    <source>
        <dbReference type="EMBL" id="ROO28129.1"/>
    </source>
</evidence>
<dbReference type="HAMAP" id="MF_01883">
    <property type="entry name" value="MdcB"/>
    <property type="match status" value="1"/>
</dbReference>
<keyword evidence="7" id="KW-1185">Reference proteome</keyword>
<protein>
    <recommendedName>
        <fullName evidence="5">Probable 2-(5''-triphosphoribosyl)-3'-dephosphocoenzyme-A synthase</fullName>
        <shortName evidence="5">2-(5''-triphosphoribosyl)-3'-dephospho-CoA synthase</shortName>
        <ecNumber evidence="5">2.4.2.52</ecNumber>
    </recommendedName>
</protein>
<dbReference type="GO" id="GO:0046917">
    <property type="term" value="F:triphosphoribosyl-dephospho-CoA synthase activity"/>
    <property type="evidence" value="ECO:0007669"/>
    <property type="project" value="UniProtKB-UniRule"/>
</dbReference>
<keyword evidence="3 5" id="KW-0547">Nucleotide-binding</keyword>
<dbReference type="EMBL" id="AYKG01000023">
    <property type="protein sequence ID" value="ROO28129.1"/>
    <property type="molecule type" value="Genomic_DNA"/>
</dbReference>
<dbReference type="FunCoup" id="A0A423PR91">
    <property type="interactions" value="60"/>
</dbReference>
<evidence type="ECO:0000256" key="3">
    <source>
        <dbReference type="ARBA" id="ARBA00022741"/>
    </source>
</evidence>
<dbReference type="PANTHER" id="PTHR30201:SF2">
    <property type="entry name" value="2-(5''-TRIPHOSPHORIBOSYL)-3'-DEPHOSPHOCOENZYME-A SYNTHASE"/>
    <property type="match status" value="1"/>
</dbReference>
<proteinExistence type="inferred from homology"/>
<dbReference type="PANTHER" id="PTHR30201">
    <property type="entry name" value="TRIPHOSPHORIBOSYL-DEPHOSPHO-COA SYNTHASE"/>
    <property type="match status" value="1"/>
</dbReference>
<dbReference type="Gene3D" id="1.10.4200.10">
    <property type="entry name" value="Triphosphoribosyl-dephospho-CoA protein"/>
    <property type="match status" value="2"/>
</dbReference>
<keyword evidence="2 5" id="KW-0808">Transferase</keyword>
<evidence type="ECO:0000256" key="1">
    <source>
        <dbReference type="ARBA" id="ARBA00001210"/>
    </source>
</evidence>
<evidence type="ECO:0000256" key="4">
    <source>
        <dbReference type="ARBA" id="ARBA00022840"/>
    </source>
</evidence>
<dbReference type="NCBIfam" id="TIGR03132">
    <property type="entry name" value="malonate_mdcB"/>
    <property type="match status" value="1"/>
</dbReference>
<dbReference type="AlphaFoldDB" id="A0A423PR91"/>
<dbReference type="RefSeq" id="WP_123658250.1">
    <property type="nucleotide sequence ID" value="NZ_AYKG01000023.1"/>
</dbReference>
<comment type="catalytic activity">
    <reaction evidence="1 5">
        <text>3'-dephospho-CoA + ATP = 2'-(5''-triphospho-alpha-D-ribosyl)-3'-dephospho-CoA + adenine</text>
        <dbReference type="Rhea" id="RHEA:15117"/>
        <dbReference type="ChEBI" id="CHEBI:16708"/>
        <dbReference type="ChEBI" id="CHEBI:30616"/>
        <dbReference type="ChEBI" id="CHEBI:57328"/>
        <dbReference type="ChEBI" id="CHEBI:61378"/>
        <dbReference type="EC" id="2.4.2.52"/>
    </reaction>
</comment>
<dbReference type="InterPro" id="IPR002736">
    <property type="entry name" value="CitG"/>
</dbReference>
<keyword evidence="6" id="KW-0328">Glycosyltransferase</keyword>
<name>A0A423PR91_9GAMM</name>
<dbReference type="InterPro" id="IPR017555">
    <property type="entry name" value="TriPribosyl-deP-CoA_syn"/>
</dbReference>
<comment type="similarity">
    <text evidence="5">Belongs to the CitG/MdcB family.</text>
</comment>
<comment type="function">
    <text evidence="5">Involved in the formation of 2-(5''-phosphoribosyl)-3'-dephosphocoenzyme-A, the prosthetic group of the acyl-carrier protein of the malonate decarboxylase.</text>
</comment>
<evidence type="ECO:0000313" key="7">
    <source>
        <dbReference type="Proteomes" id="UP000285310"/>
    </source>
</evidence>
<dbReference type="Pfam" id="PF01874">
    <property type="entry name" value="CitG"/>
    <property type="match status" value="1"/>
</dbReference>
<organism evidence="6 7">
    <name type="scientific">Salinisphaera japonica YTM-1</name>
    <dbReference type="NCBI Taxonomy" id="1209778"/>
    <lineage>
        <taxon>Bacteria</taxon>
        <taxon>Pseudomonadati</taxon>
        <taxon>Pseudomonadota</taxon>
        <taxon>Gammaproteobacteria</taxon>
        <taxon>Salinisphaerales</taxon>
        <taxon>Salinisphaeraceae</taxon>
        <taxon>Salinisphaera</taxon>
    </lineage>
</organism>
<dbReference type="GO" id="GO:0016757">
    <property type="term" value="F:glycosyltransferase activity"/>
    <property type="evidence" value="ECO:0007669"/>
    <property type="project" value="UniProtKB-KW"/>
</dbReference>
<comment type="caution">
    <text evidence="6">The sequence shown here is derived from an EMBL/GenBank/DDBJ whole genome shotgun (WGS) entry which is preliminary data.</text>
</comment>
<sequence>MVDITDKPAWLADRVSEALVAELDLTPKPGLIDRRGAGVHHDMDYATMQASIRALHPGFLAIAEAGALPGDAVSLRARLGLLGREAEAAMLLATGGMNTHRGAIWCLGLLTAAAAARPAGEWQAERLAADAARIAAIDDPGLDPARVSNGKQAITRYGAAGARQIAVEGFVPVIKHALPVLQRTRTATGCEQTARLDALAALMAVLDDTCVLHRAGPAGLAAMQTGARRVLAAGGTATPAGRAALADLDHTLTGYRASPGGAADLLAATVFIDRLAEHASATATGDNAHANAIA</sequence>
<dbReference type="GO" id="GO:0005524">
    <property type="term" value="F:ATP binding"/>
    <property type="evidence" value="ECO:0007669"/>
    <property type="project" value="UniProtKB-KW"/>
</dbReference>
<dbReference type="EC" id="2.4.2.52" evidence="5"/>
<evidence type="ECO:0000256" key="2">
    <source>
        <dbReference type="ARBA" id="ARBA00022679"/>
    </source>
</evidence>
<gene>
    <name evidence="5" type="primary">mdcB</name>
    <name evidence="6" type="ORF">SAJA_08760</name>
</gene>